<accession>A0A1R4JYF7</accession>
<dbReference type="Gene3D" id="1.10.10.10">
    <property type="entry name" value="Winged helix-like DNA-binding domain superfamily/Winged helix DNA-binding domain"/>
    <property type="match status" value="1"/>
</dbReference>
<evidence type="ECO:0000313" key="4">
    <source>
        <dbReference type="Proteomes" id="UP000188342"/>
    </source>
</evidence>
<organism evidence="3 4">
    <name type="scientific">Luteococcus japonicus LSP_Lj1</name>
    <dbReference type="NCBI Taxonomy" id="1255658"/>
    <lineage>
        <taxon>Bacteria</taxon>
        <taxon>Bacillati</taxon>
        <taxon>Actinomycetota</taxon>
        <taxon>Actinomycetes</taxon>
        <taxon>Propionibacteriales</taxon>
        <taxon>Propionibacteriaceae</taxon>
        <taxon>Luteococcus</taxon>
    </lineage>
</organism>
<dbReference type="STRING" id="1255658.FM114_10415"/>
<proteinExistence type="predicted"/>
<dbReference type="SUPFAM" id="SSF46767">
    <property type="entry name" value="Methylated DNA-protein cysteine methyltransferase, C-terminal domain"/>
    <property type="match status" value="1"/>
</dbReference>
<dbReference type="CDD" id="cd06445">
    <property type="entry name" value="ATase"/>
    <property type="match status" value="1"/>
</dbReference>
<dbReference type="Pfam" id="PF01035">
    <property type="entry name" value="DNA_binding_1"/>
    <property type="match status" value="1"/>
</dbReference>
<dbReference type="Proteomes" id="UP000188342">
    <property type="component" value="Unassembled WGS sequence"/>
</dbReference>
<dbReference type="OrthoDB" id="9132167at2"/>
<dbReference type="PANTHER" id="PTHR42942">
    <property type="entry name" value="6-O-METHYLGUANINE DNA METHYLTRANSFERASE"/>
    <property type="match status" value="1"/>
</dbReference>
<name>A0A1R4JYF7_9ACTN</name>
<dbReference type="RefSeq" id="WP_094765084.1">
    <property type="nucleotide sequence ID" value="NZ_FUKQ01000038.1"/>
</dbReference>
<evidence type="ECO:0000256" key="1">
    <source>
        <dbReference type="ARBA" id="ARBA00022763"/>
    </source>
</evidence>
<gene>
    <name evidence="3" type="ORF">FM114_10415</name>
</gene>
<evidence type="ECO:0000313" key="3">
    <source>
        <dbReference type="EMBL" id="SJN37291.1"/>
    </source>
</evidence>
<reference evidence="3 4" key="1">
    <citation type="submission" date="2017-02" db="EMBL/GenBank/DDBJ databases">
        <authorList>
            <person name="Peterson S.W."/>
        </authorList>
    </citation>
    <scope>NUCLEOTIDE SEQUENCE [LARGE SCALE GENOMIC DNA]</scope>
    <source>
        <strain evidence="3 4">LSP_Lj1</strain>
    </source>
</reference>
<dbReference type="PANTHER" id="PTHR42942:SF1">
    <property type="entry name" value="ALKYLTRANSFERASE-LIKE PROTEIN 1"/>
    <property type="match status" value="1"/>
</dbReference>
<dbReference type="GO" id="GO:0006281">
    <property type="term" value="P:DNA repair"/>
    <property type="evidence" value="ECO:0007669"/>
    <property type="project" value="InterPro"/>
</dbReference>
<dbReference type="EMBL" id="FUKQ01000038">
    <property type="protein sequence ID" value="SJN37291.1"/>
    <property type="molecule type" value="Genomic_DNA"/>
</dbReference>
<evidence type="ECO:0000259" key="2">
    <source>
        <dbReference type="Pfam" id="PF01035"/>
    </source>
</evidence>
<dbReference type="InterPro" id="IPR036388">
    <property type="entry name" value="WH-like_DNA-bd_sf"/>
</dbReference>
<dbReference type="InterPro" id="IPR014048">
    <property type="entry name" value="MethylDNA_cys_MeTrfase_DNA-bd"/>
</dbReference>
<dbReference type="AlphaFoldDB" id="A0A1R4JYF7"/>
<feature type="domain" description="Methylated-DNA-[protein]-cysteine S-methyltransferase DNA binding" evidence="2">
    <location>
        <begin position="8"/>
        <end position="77"/>
    </location>
</feature>
<dbReference type="InterPro" id="IPR036217">
    <property type="entry name" value="MethylDNA_cys_MeTrfase_DNAb"/>
</dbReference>
<keyword evidence="4" id="KW-1185">Reference proteome</keyword>
<keyword evidence="1" id="KW-0227">DNA damage</keyword>
<dbReference type="InterPro" id="IPR052520">
    <property type="entry name" value="ATL_DNA_repair"/>
</dbReference>
<protein>
    <recommendedName>
        <fullName evidence="2">Methylated-DNA-[protein]-cysteine S-methyltransferase DNA binding domain-containing protein</fullName>
    </recommendedName>
</protein>
<dbReference type="GO" id="GO:0003824">
    <property type="term" value="F:catalytic activity"/>
    <property type="evidence" value="ECO:0007669"/>
    <property type="project" value="InterPro"/>
</dbReference>
<sequence length="111" mass="11962">MGELLTELVLRSAELIPPGEVASYGDLAGIVGTGPRQVGAVMARDGSSVCWWRVTNASGELPAHLVDEAREHWQREGITGKANGRGCRITAHRTDLLALTDAWREATANLR</sequence>